<comment type="function">
    <text evidence="7">May play the central regulatory role in sporulation. It may be an element of the effector pathway responsible for the activation of sporulation genes in response to nutritional stress. Spo0A may act in concert with spo0H (a sigma factor) to control the expression of some genes that are critical to the sporulation process.</text>
</comment>
<dbReference type="EMBL" id="ACFY01000039">
    <property type="protein sequence ID" value="EEG95252.1"/>
    <property type="molecule type" value="Genomic_DNA"/>
</dbReference>
<comment type="caution">
    <text evidence="10">The sequence shown here is derived from an EMBL/GenBank/DDBJ whole genome shotgun (WGS) entry which is preliminary data.</text>
</comment>
<evidence type="ECO:0000256" key="1">
    <source>
        <dbReference type="ARBA" id="ARBA00018672"/>
    </source>
</evidence>
<dbReference type="SUPFAM" id="SSF52172">
    <property type="entry name" value="CheY-like"/>
    <property type="match status" value="1"/>
</dbReference>
<keyword evidence="4" id="KW-0805">Transcription regulation</keyword>
<dbReference type="GO" id="GO:0000976">
    <property type="term" value="F:transcription cis-regulatory region binding"/>
    <property type="evidence" value="ECO:0007669"/>
    <property type="project" value="TreeGrafter"/>
</dbReference>
<dbReference type="InterPro" id="IPR011006">
    <property type="entry name" value="CheY-like_superfamily"/>
</dbReference>
<dbReference type="PROSITE" id="PS50110">
    <property type="entry name" value="RESPONSE_REGULATORY"/>
    <property type="match status" value="1"/>
</dbReference>
<evidence type="ECO:0000256" key="8">
    <source>
        <dbReference type="PROSITE-ProRule" id="PRU00169"/>
    </source>
</evidence>
<dbReference type="SMART" id="SM00448">
    <property type="entry name" value="REC"/>
    <property type="match status" value="1"/>
</dbReference>
<dbReference type="GO" id="GO:0032993">
    <property type="term" value="C:protein-DNA complex"/>
    <property type="evidence" value="ECO:0007669"/>
    <property type="project" value="TreeGrafter"/>
</dbReference>
<dbReference type="Gene3D" id="3.40.50.2300">
    <property type="match status" value="1"/>
</dbReference>
<dbReference type="GO" id="GO:0006355">
    <property type="term" value="P:regulation of DNA-templated transcription"/>
    <property type="evidence" value="ECO:0007669"/>
    <property type="project" value="TreeGrafter"/>
</dbReference>
<dbReference type="GO" id="GO:0005829">
    <property type="term" value="C:cytosol"/>
    <property type="evidence" value="ECO:0007669"/>
    <property type="project" value="TreeGrafter"/>
</dbReference>
<dbReference type="eggNOG" id="COG3279">
    <property type="taxonomic scope" value="Bacteria"/>
</dbReference>
<dbReference type="Proteomes" id="UP000003561">
    <property type="component" value="Unassembled WGS sequence"/>
</dbReference>
<keyword evidence="2 8" id="KW-0597">Phosphoprotein</keyword>
<evidence type="ECO:0000256" key="5">
    <source>
        <dbReference type="ARBA" id="ARBA00023125"/>
    </source>
</evidence>
<evidence type="ECO:0000313" key="10">
    <source>
        <dbReference type="EMBL" id="EEG95252.1"/>
    </source>
</evidence>
<reference evidence="10 11" key="1">
    <citation type="submission" date="2009-02" db="EMBL/GenBank/DDBJ databases">
        <authorList>
            <person name="Fulton L."/>
            <person name="Clifton S."/>
            <person name="Fulton B."/>
            <person name="Xu J."/>
            <person name="Minx P."/>
            <person name="Pepin K.H."/>
            <person name="Johnson M."/>
            <person name="Bhonagiri V."/>
            <person name="Nash W.E."/>
            <person name="Mardis E.R."/>
            <person name="Wilson R.K."/>
        </authorList>
    </citation>
    <scope>NUCLEOTIDE SEQUENCE [LARGE SCALE GENOMIC DNA]</scope>
    <source>
        <strain evidence="10 11">DSM 16841</strain>
    </source>
</reference>
<evidence type="ECO:0000256" key="3">
    <source>
        <dbReference type="ARBA" id="ARBA00023012"/>
    </source>
</evidence>
<proteinExistence type="predicted"/>
<dbReference type="Pfam" id="PF00072">
    <property type="entry name" value="Response_reg"/>
    <property type="match status" value="1"/>
</dbReference>
<protein>
    <recommendedName>
        <fullName evidence="1">Stage 0 sporulation protein A homolog</fullName>
    </recommendedName>
</protein>
<feature type="modified residue" description="4-aspartylphosphate" evidence="8">
    <location>
        <position position="73"/>
    </location>
</feature>
<reference evidence="10 11" key="2">
    <citation type="submission" date="2009-03" db="EMBL/GenBank/DDBJ databases">
        <title>Draft genome sequence of Roseburia inulinivorans (DSM 16841).</title>
        <authorList>
            <person name="Sudarsanam P."/>
            <person name="Ley R."/>
            <person name="Guruge J."/>
            <person name="Turnbaugh P.J."/>
            <person name="Mahowald M."/>
            <person name="Liep D."/>
            <person name="Gordon J."/>
        </authorList>
    </citation>
    <scope>NUCLEOTIDE SEQUENCE [LARGE SCALE GENOMIC DNA]</scope>
    <source>
        <strain evidence="10 11">DSM 16841</strain>
    </source>
</reference>
<keyword evidence="3" id="KW-0902">Two-component regulatory system</keyword>
<evidence type="ECO:0000256" key="2">
    <source>
        <dbReference type="ARBA" id="ARBA00022553"/>
    </source>
</evidence>
<dbReference type="PANTHER" id="PTHR48111:SF1">
    <property type="entry name" value="TWO-COMPONENT RESPONSE REGULATOR ORR33"/>
    <property type="match status" value="1"/>
</dbReference>
<evidence type="ECO:0000256" key="7">
    <source>
        <dbReference type="ARBA" id="ARBA00024867"/>
    </source>
</evidence>
<accession>C0FQ52</accession>
<dbReference type="GO" id="GO:0000156">
    <property type="term" value="F:phosphorelay response regulator activity"/>
    <property type="evidence" value="ECO:0007669"/>
    <property type="project" value="TreeGrafter"/>
</dbReference>
<dbReference type="InterPro" id="IPR001789">
    <property type="entry name" value="Sig_transdc_resp-reg_receiver"/>
</dbReference>
<evidence type="ECO:0000256" key="6">
    <source>
        <dbReference type="ARBA" id="ARBA00023163"/>
    </source>
</evidence>
<evidence type="ECO:0000313" key="11">
    <source>
        <dbReference type="Proteomes" id="UP000003561"/>
    </source>
</evidence>
<dbReference type="AlphaFoldDB" id="C0FQ52"/>
<dbReference type="InterPro" id="IPR039420">
    <property type="entry name" value="WalR-like"/>
</dbReference>
<keyword evidence="5" id="KW-0238">DNA-binding</keyword>
<feature type="domain" description="Response regulatory" evidence="9">
    <location>
        <begin position="19"/>
        <end position="136"/>
    </location>
</feature>
<gene>
    <name evidence="10" type="ORF">ROSEINA2194_00856</name>
</gene>
<evidence type="ECO:0000256" key="4">
    <source>
        <dbReference type="ARBA" id="ARBA00023015"/>
    </source>
</evidence>
<dbReference type="PANTHER" id="PTHR48111">
    <property type="entry name" value="REGULATOR OF RPOS"/>
    <property type="match status" value="1"/>
</dbReference>
<name>C0FQ52_9FIRM</name>
<organism evidence="10 11">
    <name type="scientific">Roseburia inulinivorans DSM 16841</name>
    <dbReference type="NCBI Taxonomy" id="622312"/>
    <lineage>
        <taxon>Bacteria</taxon>
        <taxon>Bacillati</taxon>
        <taxon>Bacillota</taxon>
        <taxon>Clostridia</taxon>
        <taxon>Lachnospirales</taxon>
        <taxon>Lachnospiraceae</taxon>
        <taxon>Roseburia</taxon>
    </lineage>
</organism>
<evidence type="ECO:0000259" key="9">
    <source>
        <dbReference type="PROSITE" id="PS50110"/>
    </source>
</evidence>
<sequence>MEPKLWLRTLLIWEKVMLKIAIVEDERECQEALIEHLRKYEKEKNEAFIVRIFNDGIDILDDYSADYDLIFLDIHMKYQDGMTTAKRIREVDADAQIVFITALAQYAIEGYKVNALDFILKPVVYEQLTTMQDRQCTVYFTRSQTARA</sequence>
<keyword evidence="6" id="KW-0804">Transcription</keyword>